<accession>A0ABR1ZIG2</accession>
<protein>
    <submittedName>
        <fullName evidence="1">Uncharacterized protein</fullName>
    </submittedName>
</protein>
<dbReference type="PANTHER" id="PTHR33710">
    <property type="entry name" value="BNAC02G09200D PROTEIN"/>
    <property type="match status" value="1"/>
</dbReference>
<sequence length="156" mass="18095">MSFTWSCGNLHQRLDRCLANPQWIASFSHGFMQHIDKIGSDHRPLLLHLNDNVGDVSARPCRFIGAWQDHLQLMGFLESVWQTDLSLQNNINNFQSEVQGWNQDVFGHIDRWKRCVLAQLCGIDKALLRGHSEFLKQLVKELRDELDVVLEQEESL</sequence>
<reference evidence="1 2" key="1">
    <citation type="journal article" date="2024" name="G3 (Bethesda)">
        <title>Genome assembly of Hibiscus sabdariffa L. provides insights into metabolisms of medicinal natural products.</title>
        <authorList>
            <person name="Kim T."/>
        </authorList>
    </citation>
    <scope>NUCLEOTIDE SEQUENCE [LARGE SCALE GENOMIC DNA]</scope>
    <source>
        <strain evidence="1">TK-2024</strain>
        <tissue evidence="1">Old leaves</tissue>
    </source>
</reference>
<dbReference type="PANTHER" id="PTHR33710:SF77">
    <property type="entry name" value="DNASE I-LIKE SUPERFAMILY PROTEIN"/>
    <property type="match status" value="1"/>
</dbReference>
<keyword evidence="2" id="KW-1185">Reference proteome</keyword>
<gene>
    <name evidence="1" type="ORF">V6N11_034357</name>
</gene>
<evidence type="ECO:0000313" key="1">
    <source>
        <dbReference type="EMBL" id="KAK8480363.1"/>
    </source>
</evidence>
<dbReference type="InterPro" id="IPR036691">
    <property type="entry name" value="Endo/exonu/phosph_ase_sf"/>
</dbReference>
<dbReference type="Gene3D" id="3.60.10.10">
    <property type="entry name" value="Endonuclease/exonuclease/phosphatase"/>
    <property type="match status" value="1"/>
</dbReference>
<evidence type="ECO:0000313" key="2">
    <source>
        <dbReference type="Proteomes" id="UP001396334"/>
    </source>
</evidence>
<proteinExistence type="predicted"/>
<comment type="caution">
    <text evidence="1">The sequence shown here is derived from an EMBL/GenBank/DDBJ whole genome shotgun (WGS) entry which is preliminary data.</text>
</comment>
<dbReference type="Proteomes" id="UP001396334">
    <property type="component" value="Unassembled WGS sequence"/>
</dbReference>
<dbReference type="SUPFAM" id="SSF56219">
    <property type="entry name" value="DNase I-like"/>
    <property type="match status" value="1"/>
</dbReference>
<name>A0ABR1ZIG2_9ROSI</name>
<dbReference type="EMBL" id="JBBPBN010001044">
    <property type="protein sequence ID" value="KAK8480363.1"/>
    <property type="molecule type" value="Genomic_DNA"/>
</dbReference>
<organism evidence="1 2">
    <name type="scientific">Hibiscus sabdariffa</name>
    <name type="common">roselle</name>
    <dbReference type="NCBI Taxonomy" id="183260"/>
    <lineage>
        <taxon>Eukaryota</taxon>
        <taxon>Viridiplantae</taxon>
        <taxon>Streptophyta</taxon>
        <taxon>Embryophyta</taxon>
        <taxon>Tracheophyta</taxon>
        <taxon>Spermatophyta</taxon>
        <taxon>Magnoliopsida</taxon>
        <taxon>eudicotyledons</taxon>
        <taxon>Gunneridae</taxon>
        <taxon>Pentapetalae</taxon>
        <taxon>rosids</taxon>
        <taxon>malvids</taxon>
        <taxon>Malvales</taxon>
        <taxon>Malvaceae</taxon>
        <taxon>Malvoideae</taxon>
        <taxon>Hibiscus</taxon>
    </lineage>
</organism>